<evidence type="ECO:0000259" key="1">
    <source>
        <dbReference type="SMART" id="SM00857"/>
    </source>
</evidence>
<dbReference type="InterPro" id="IPR050639">
    <property type="entry name" value="SSR_resolvase"/>
</dbReference>
<name>A0A7W6GRZ6_9RHOB</name>
<dbReference type="SUPFAM" id="SSF53041">
    <property type="entry name" value="Resolvase-like"/>
    <property type="match status" value="1"/>
</dbReference>
<dbReference type="Proteomes" id="UP000541426">
    <property type="component" value="Unassembled WGS sequence"/>
</dbReference>
<proteinExistence type="predicted"/>
<protein>
    <submittedName>
        <fullName evidence="2">DNA invertase Pin-like site-specific DNA recombinase</fullName>
    </submittedName>
</protein>
<dbReference type="CDD" id="cd00338">
    <property type="entry name" value="Ser_Recombinase"/>
    <property type="match status" value="1"/>
</dbReference>
<accession>A0A7W6GRZ6</accession>
<dbReference type="Pfam" id="PF00239">
    <property type="entry name" value="Resolvase"/>
    <property type="match status" value="1"/>
</dbReference>
<comment type="caution">
    <text evidence="2">The sequence shown here is derived from an EMBL/GenBank/DDBJ whole genome shotgun (WGS) entry which is preliminary data.</text>
</comment>
<dbReference type="AlphaFoldDB" id="A0A7W6GRZ6"/>
<dbReference type="GO" id="GO:0003677">
    <property type="term" value="F:DNA binding"/>
    <property type="evidence" value="ECO:0007669"/>
    <property type="project" value="InterPro"/>
</dbReference>
<dbReference type="PANTHER" id="PTHR30461">
    <property type="entry name" value="DNA-INVERTASE FROM LAMBDOID PROPHAGE"/>
    <property type="match status" value="1"/>
</dbReference>
<evidence type="ECO:0000313" key="2">
    <source>
        <dbReference type="EMBL" id="MBB3985430.1"/>
    </source>
</evidence>
<reference evidence="2 3" key="1">
    <citation type="submission" date="2020-08" db="EMBL/GenBank/DDBJ databases">
        <title>Genomic Encyclopedia of Type Strains, Phase IV (KMG-IV): sequencing the most valuable type-strain genomes for metagenomic binning, comparative biology and taxonomic classification.</title>
        <authorList>
            <person name="Goeker M."/>
        </authorList>
    </citation>
    <scope>NUCLEOTIDE SEQUENCE [LARGE SCALE GENOMIC DNA]</scope>
    <source>
        <strain evidence="2 3">DSM 102235</strain>
    </source>
</reference>
<gene>
    <name evidence="2" type="ORF">GGQ68_001763</name>
</gene>
<dbReference type="SMART" id="SM00857">
    <property type="entry name" value="Resolvase"/>
    <property type="match status" value="1"/>
</dbReference>
<dbReference type="RefSeq" id="WP_183965010.1">
    <property type="nucleotide sequence ID" value="NZ_BAABBZ010000018.1"/>
</dbReference>
<feature type="domain" description="Resolvase/invertase-type recombinase catalytic" evidence="1">
    <location>
        <begin position="10"/>
        <end position="160"/>
    </location>
</feature>
<keyword evidence="3" id="KW-1185">Reference proteome</keyword>
<dbReference type="InterPro" id="IPR036162">
    <property type="entry name" value="Resolvase-like_N_sf"/>
</dbReference>
<dbReference type="InterPro" id="IPR006119">
    <property type="entry name" value="Resolv_N"/>
</dbReference>
<evidence type="ECO:0000313" key="3">
    <source>
        <dbReference type="Proteomes" id="UP000541426"/>
    </source>
</evidence>
<sequence>MPPESNPTKCIIYTRVSSQKQVNEGSGLGSQERTCRDYAERQGYEVIEVAADVISGRKAERPGMQALLHSLGDLKHNTEKCVVIVDDISRFARDVSTHTALRDKIVSLGAKIESPTVKFGHDASGKFMELIMAAIAEHDSAHNAERSHRRTVSRLKLGFWTFSSPLGYDYTKAPGGGKLLVRIEPLATHIQGALQGFADGRFQSPGEVKRLLESKPDFPKKTNGESCTTI</sequence>
<organism evidence="2 3">
    <name type="scientific">Sagittula marina</name>
    <dbReference type="NCBI Taxonomy" id="943940"/>
    <lineage>
        <taxon>Bacteria</taxon>
        <taxon>Pseudomonadati</taxon>
        <taxon>Pseudomonadota</taxon>
        <taxon>Alphaproteobacteria</taxon>
        <taxon>Rhodobacterales</taxon>
        <taxon>Roseobacteraceae</taxon>
        <taxon>Sagittula</taxon>
    </lineage>
</organism>
<dbReference type="EMBL" id="JACIEJ010000004">
    <property type="protein sequence ID" value="MBB3985430.1"/>
    <property type="molecule type" value="Genomic_DNA"/>
</dbReference>
<dbReference type="GO" id="GO:0000150">
    <property type="term" value="F:DNA strand exchange activity"/>
    <property type="evidence" value="ECO:0007669"/>
    <property type="project" value="InterPro"/>
</dbReference>
<dbReference type="PANTHER" id="PTHR30461:SF23">
    <property type="entry name" value="DNA RECOMBINASE-RELATED"/>
    <property type="match status" value="1"/>
</dbReference>
<dbReference type="Gene3D" id="3.40.50.1390">
    <property type="entry name" value="Resolvase, N-terminal catalytic domain"/>
    <property type="match status" value="1"/>
</dbReference>